<dbReference type="GO" id="GO:0051301">
    <property type="term" value="P:cell division"/>
    <property type="evidence" value="ECO:0007669"/>
    <property type="project" value="UniProtKB-KW"/>
</dbReference>
<dbReference type="RefSeq" id="WP_115230145.1">
    <property type="nucleotide sequence ID" value="NZ_CAWOLO010000012.1"/>
</dbReference>
<dbReference type="CDD" id="cd00798">
    <property type="entry name" value="INT_XerDC_C"/>
    <property type="match status" value="1"/>
</dbReference>
<organism evidence="12 14">
    <name type="scientific">Iodobacter fluviatilis</name>
    <dbReference type="NCBI Taxonomy" id="537"/>
    <lineage>
        <taxon>Bacteria</taxon>
        <taxon>Pseudomonadati</taxon>
        <taxon>Pseudomonadota</taxon>
        <taxon>Betaproteobacteria</taxon>
        <taxon>Neisseriales</taxon>
        <taxon>Chitinibacteraceae</taxon>
        <taxon>Iodobacter</taxon>
    </lineage>
</organism>
<keyword evidence="5 9" id="KW-0229">DNA integration</keyword>
<dbReference type="InterPro" id="IPR050090">
    <property type="entry name" value="Tyrosine_recombinase_XerCD"/>
</dbReference>
<feature type="active site" evidence="9">
    <location>
        <position position="179"/>
    </location>
</feature>
<dbReference type="InterPro" id="IPR010998">
    <property type="entry name" value="Integrase_recombinase_N"/>
</dbReference>
<feature type="active site" description="O-(3'-phospho-DNA)-tyrosine intermediate" evidence="9">
    <location>
        <position position="306"/>
    </location>
</feature>
<comment type="similarity">
    <text evidence="9">Belongs to the 'phage' integrase family. XerC subfamily.</text>
</comment>
<dbReference type="EMBL" id="SMBT01000012">
    <property type="protein sequence ID" value="TCU83372.1"/>
    <property type="molecule type" value="Genomic_DNA"/>
</dbReference>
<dbReference type="GO" id="GO:0006313">
    <property type="term" value="P:DNA transposition"/>
    <property type="evidence" value="ECO:0007669"/>
    <property type="project" value="UniProtKB-UniRule"/>
</dbReference>
<keyword evidence="4 9" id="KW-0159">Chromosome partition</keyword>
<dbReference type="Proteomes" id="UP000255108">
    <property type="component" value="Unassembled WGS sequence"/>
</dbReference>
<dbReference type="GO" id="GO:0003677">
    <property type="term" value="F:DNA binding"/>
    <property type="evidence" value="ECO:0007669"/>
    <property type="project" value="UniProtKB-UniRule"/>
</dbReference>
<feature type="domain" description="Tyr recombinase" evidence="10">
    <location>
        <begin position="139"/>
        <end position="319"/>
    </location>
</feature>
<dbReference type="GO" id="GO:0007059">
    <property type="term" value="P:chromosome segregation"/>
    <property type="evidence" value="ECO:0007669"/>
    <property type="project" value="UniProtKB-UniRule"/>
</dbReference>
<dbReference type="PANTHER" id="PTHR30349:SF81">
    <property type="entry name" value="TYROSINE RECOMBINASE XERC"/>
    <property type="match status" value="1"/>
</dbReference>
<feature type="active site" evidence="9">
    <location>
        <position position="274"/>
    </location>
</feature>
<keyword evidence="7 9" id="KW-0233">DNA recombination</keyword>
<evidence type="ECO:0000313" key="15">
    <source>
        <dbReference type="Proteomes" id="UP000295794"/>
    </source>
</evidence>
<evidence type="ECO:0000256" key="9">
    <source>
        <dbReference type="HAMAP-Rule" id="MF_01808"/>
    </source>
</evidence>
<evidence type="ECO:0000256" key="5">
    <source>
        <dbReference type="ARBA" id="ARBA00022908"/>
    </source>
</evidence>
<dbReference type="InterPro" id="IPR002104">
    <property type="entry name" value="Integrase_catalytic"/>
</dbReference>
<comment type="function">
    <text evidence="9">Site-specific tyrosine recombinase, which acts by catalyzing the cutting and rejoining of the recombining DNA molecules. The XerC-XerD complex is essential to convert dimers of the bacterial chromosome into monomers to permit their segregation at cell division. It also contributes to the segregational stability of plasmids.</text>
</comment>
<comment type="subcellular location">
    <subcellularLocation>
        <location evidence="1 9">Cytoplasm</location>
    </subcellularLocation>
</comment>
<dbReference type="EMBL" id="UGHR01000006">
    <property type="protein sequence ID" value="STR45911.1"/>
    <property type="molecule type" value="Genomic_DNA"/>
</dbReference>
<dbReference type="AlphaFoldDB" id="A0A377SV57"/>
<evidence type="ECO:0000256" key="4">
    <source>
        <dbReference type="ARBA" id="ARBA00022829"/>
    </source>
</evidence>
<accession>A0A377SV57</accession>
<reference evidence="12 14" key="1">
    <citation type="submission" date="2018-06" db="EMBL/GenBank/DDBJ databases">
        <authorList>
            <consortium name="Pathogen Informatics"/>
            <person name="Doyle S."/>
        </authorList>
    </citation>
    <scope>NUCLEOTIDE SEQUENCE [LARGE SCALE GENOMIC DNA]</scope>
    <source>
        <strain evidence="12 14">NCTC11159</strain>
    </source>
</reference>
<feature type="active site" evidence="9">
    <location>
        <position position="271"/>
    </location>
</feature>
<evidence type="ECO:0000313" key="12">
    <source>
        <dbReference type="EMBL" id="STR45911.1"/>
    </source>
</evidence>
<evidence type="ECO:0000256" key="8">
    <source>
        <dbReference type="ARBA" id="ARBA00023306"/>
    </source>
</evidence>
<evidence type="ECO:0000259" key="11">
    <source>
        <dbReference type="PROSITE" id="PS51900"/>
    </source>
</evidence>
<keyword evidence="6 9" id="KW-0238">DNA-binding</keyword>
<keyword evidence="3 9" id="KW-0132">Cell division</keyword>
<evidence type="ECO:0000256" key="1">
    <source>
        <dbReference type="ARBA" id="ARBA00004496"/>
    </source>
</evidence>
<dbReference type="Pfam" id="PF02899">
    <property type="entry name" value="Phage_int_SAM_1"/>
    <property type="match status" value="1"/>
</dbReference>
<evidence type="ECO:0000259" key="10">
    <source>
        <dbReference type="PROSITE" id="PS51898"/>
    </source>
</evidence>
<dbReference type="PANTHER" id="PTHR30349">
    <property type="entry name" value="PHAGE INTEGRASE-RELATED"/>
    <property type="match status" value="1"/>
</dbReference>
<dbReference type="GO" id="GO:0009037">
    <property type="term" value="F:tyrosine-based site-specific recombinase activity"/>
    <property type="evidence" value="ECO:0007669"/>
    <property type="project" value="UniProtKB-UniRule"/>
</dbReference>
<name>A0A377SV57_9NEIS</name>
<evidence type="ECO:0000256" key="6">
    <source>
        <dbReference type="ARBA" id="ARBA00023125"/>
    </source>
</evidence>
<keyword evidence="2 9" id="KW-0963">Cytoplasm</keyword>
<evidence type="ECO:0000313" key="13">
    <source>
        <dbReference type="EMBL" id="TCU83372.1"/>
    </source>
</evidence>
<proteinExistence type="inferred from homology"/>
<comment type="subunit">
    <text evidence="9">Forms a cyclic heterotetrameric complex composed of two molecules of XerC and two molecules of XerD.</text>
</comment>
<feature type="active site" evidence="9">
    <location>
        <position position="297"/>
    </location>
</feature>
<dbReference type="SUPFAM" id="SSF56349">
    <property type="entry name" value="DNA breaking-rejoining enzymes"/>
    <property type="match status" value="1"/>
</dbReference>
<gene>
    <name evidence="9 12" type="primary">xerC</name>
    <name evidence="13" type="ORF">EV682_11295</name>
    <name evidence="12" type="ORF">NCTC11159_04503</name>
</gene>
<dbReference type="InterPro" id="IPR004107">
    <property type="entry name" value="Integrase_SAM-like_N"/>
</dbReference>
<protein>
    <recommendedName>
        <fullName evidence="9">Tyrosine recombinase XerC</fullName>
    </recommendedName>
</protein>
<reference evidence="13 15" key="2">
    <citation type="submission" date="2019-03" db="EMBL/GenBank/DDBJ databases">
        <title>Genomic Encyclopedia of Type Strains, Phase IV (KMG-IV): sequencing the most valuable type-strain genomes for metagenomic binning, comparative biology and taxonomic classification.</title>
        <authorList>
            <person name="Goeker M."/>
        </authorList>
    </citation>
    <scope>NUCLEOTIDE SEQUENCE [LARGE SCALE GENOMIC DNA]</scope>
    <source>
        <strain evidence="13 15">DSM 3764</strain>
    </source>
</reference>
<evidence type="ECO:0000313" key="14">
    <source>
        <dbReference type="Proteomes" id="UP000255108"/>
    </source>
</evidence>
<keyword evidence="8 9" id="KW-0131">Cell cycle</keyword>
<dbReference type="InterPro" id="IPR044068">
    <property type="entry name" value="CB"/>
</dbReference>
<feature type="domain" description="Core-binding (CB)" evidence="11">
    <location>
        <begin position="35"/>
        <end position="118"/>
    </location>
</feature>
<dbReference type="PROSITE" id="PS51900">
    <property type="entry name" value="CB"/>
    <property type="match status" value="1"/>
</dbReference>
<feature type="active site" evidence="9">
    <location>
        <position position="203"/>
    </location>
</feature>
<dbReference type="Pfam" id="PF00589">
    <property type="entry name" value="Phage_integrase"/>
    <property type="match status" value="1"/>
</dbReference>
<dbReference type="PROSITE" id="PS51898">
    <property type="entry name" value="TYR_RECOMBINASE"/>
    <property type="match status" value="1"/>
</dbReference>
<keyword evidence="15" id="KW-1185">Reference proteome</keyword>
<dbReference type="HAMAP" id="MF_01808">
    <property type="entry name" value="Recomb_XerC_XerD"/>
    <property type="match status" value="1"/>
</dbReference>
<sequence>MQAATERLISLSGDEKAASKKLAAADAGDSPEQISAKNAMLAHFVQYLEGEKGAGEHTRAAYARDMATLLECATGLDLSALTPKEIRGYVRKLTGQSLSARTIARTLSTWRTFYRLMCRDYHWPMNPADGVKPPKSSKKLPAAMTIDDASGFLENMPDDEILGCRDKAIFELAYSSGLRVAELVSITLPDLDLNLGMAVVTGKGGKTRQLPVGSVACEAIRRWLVERPKLAPRDNTVFIGKNGSSLSTRAVQLRIKYWETKLNIAEPLYPHKLRHSCASHLLQSSHDLRAVQELLGHASIATTQVYTHLDYQHLAQEYDRTHPRAKKPENEEGK</sequence>
<evidence type="ECO:0000256" key="2">
    <source>
        <dbReference type="ARBA" id="ARBA00022490"/>
    </source>
</evidence>
<dbReference type="Gene3D" id="1.10.150.130">
    <property type="match status" value="1"/>
</dbReference>
<dbReference type="InterPro" id="IPR013762">
    <property type="entry name" value="Integrase-like_cat_sf"/>
</dbReference>
<evidence type="ECO:0000256" key="3">
    <source>
        <dbReference type="ARBA" id="ARBA00022618"/>
    </source>
</evidence>
<dbReference type="Proteomes" id="UP000295794">
    <property type="component" value="Unassembled WGS sequence"/>
</dbReference>
<dbReference type="InterPro" id="IPR023009">
    <property type="entry name" value="Tyrosine_recombinase_XerC/XerD"/>
</dbReference>
<dbReference type="GO" id="GO:0005737">
    <property type="term" value="C:cytoplasm"/>
    <property type="evidence" value="ECO:0007669"/>
    <property type="project" value="UniProtKB-SubCell"/>
</dbReference>
<dbReference type="Gene3D" id="1.10.443.10">
    <property type="entry name" value="Intergrase catalytic core"/>
    <property type="match status" value="1"/>
</dbReference>
<evidence type="ECO:0000256" key="7">
    <source>
        <dbReference type="ARBA" id="ARBA00023172"/>
    </source>
</evidence>
<dbReference type="InterPro" id="IPR011010">
    <property type="entry name" value="DNA_brk_join_enz"/>
</dbReference>
<dbReference type="OrthoDB" id="9801717at2"/>